<dbReference type="AlphaFoldDB" id="D7A1R8"/>
<dbReference type="HOGENOM" id="CLU_021802_0_2_5"/>
<evidence type="ECO:0000313" key="10">
    <source>
        <dbReference type="Proteomes" id="UP000006633"/>
    </source>
</evidence>
<evidence type="ECO:0000256" key="3">
    <source>
        <dbReference type="ARBA" id="ARBA00006247"/>
    </source>
</evidence>
<evidence type="ECO:0000256" key="7">
    <source>
        <dbReference type="ARBA" id="ARBA00023285"/>
    </source>
</evidence>
<keyword evidence="4" id="KW-0479">Metal-binding</keyword>
<comment type="similarity">
    <text evidence="3">Belongs to the peptidase M20A family.</text>
</comment>
<dbReference type="Pfam" id="PF01546">
    <property type="entry name" value="Peptidase_M20"/>
    <property type="match status" value="1"/>
</dbReference>
<feature type="domain" description="Peptidase M20 dimerisation" evidence="8">
    <location>
        <begin position="205"/>
        <end position="315"/>
    </location>
</feature>
<dbReference type="GO" id="GO:0016787">
    <property type="term" value="F:hydrolase activity"/>
    <property type="evidence" value="ECO:0007669"/>
    <property type="project" value="UniProtKB-KW"/>
</dbReference>
<sequence>MSTVSRQDILSVIDANRDQAVAFLQKMVSIPSVTGDEAAIQDYLSKYMAGIGLDVDMWETDWEELKKHPGYRPVDRGYENRPNIVATWKGQGGGRSLLLNGHTDVIPVGNGEGWSDNPWSAAIKDGRVYGRGSCDMKSGVASHILAVQFLQAAGVKLKGDVYINVVIDEEVSGHGTLDTVIRGYKADAGISGETSDLAVQPACIGRIWFEIEIQGKPAGVQQRYLGVSGIELGYKITQAVNALEAHRVATVSHPLYPSAIDSLPCLIGSFQAGNYPSAFPATCLLKGSIGTVPGEDHEGVKQSLVDQIAKAAAEDPWMKDHPPVVRFVGYDAQASEIPRDHAIVTTVSDVYKEITGKAPVISGRQGAADTRFLNLYADTPTVIFGPGSTAVMHANDEYVSIDDYVTAIKVMALSILDWCEAAEG</sequence>
<dbReference type="KEGG" id="sno:Snov_4225"/>
<dbReference type="STRING" id="639283.Snov_4225"/>
<dbReference type="InterPro" id="IPR036264">
    <property type="entry name" value="Bact_exopeptidase_dim_dom"/>
</dbReference>
<evidence type="ECO:0000256" key="4">
    <source>
        <dbReference type="ARBA" id="ARBA00022723"/>
    </source>
</evidence>
<organism evidence="9 10">
    <name type="scientific">Ancylobacter novellus (strain ATCC 8093 / DSM 506 / JCM 20403 / CCM 1077 / IAM 12100 / NBRC 12443 / NCIMB 10456)</name>
    <name type="common">Starkeya novella</name>
    <dbReference type="NCBI Taxonomy" id="639283"/>
    <lineage>
        <taxon>Bacteria</taxon>
        <taxon>Pseudomonadati</taxon>
        <taxon>Pseudomonadota</taxon>
        <taxon>Alphaproteobacteria</taxon>
        <taxon>Hyphomicrobiales</taxon>
        <taxon>Xanthobacteraceae</taxon>
        <taxon>Ancylobacter</taxon>
    </lineage>
</organism>
<name>D7A1R8_ANCN5</name>
<evidence type="ECO:0000259" key="8">
    <source>
        <dbReference type="Pfam" id="PF07687"/>
    </source>
</evidence>
<proteinExistence type="inferred from homology"/>
<keyword evidence="6" id="KW-0862">Zinc</keyword>
<accession>D7A1R8</accession>
<comment type="cofactor">
    <cofactor evidence="1">
        <name>Co(2+)</name>
        <dbReference type="ChEBI" id="CHEBI:48828"/>
    </cofactor>
</comment>
<dbReference type="RefSeq" id="WP_013168993.1">
    <property type="nucleotide sequence ID" value="NC_014217.1"/>
</dbReference>
<dbReference type="Proteomes" id="UP000006633">
    <property type="component" value="Chromosome"/>
</dbReference>
<keyword evidence="7" id="KW-0170">Cobalt</keyword>
<keyword evidence="10" id="KW-1185">Reference proteome</keyword>
<dbReference type="PANTHER" id="PTHR43808:SF25">
    <property type="entry name" value="PEPTIDASE M20 DIMERISATION DOMAIN-CONTAINING PROTEIN"/>
    <property type="match status" value="1"/>
</dbReference>
<gene>
    <name evidence="9" type="ordered locus">Snov_4225</name>
</gene>
<dbReference type="Gene3D" id="3.40.630.10">
    <property type="entry name" value="Zn peptidases"/>
    <property type="match status" value="1"/>
</dbReference>
<dbReference type="Pfam" id="PF07687">
    <property type="entry name" value="M20_dimer"/>
    <property type="match status" value="1"/>
</dbReference>
<dbReference type="NCBIfam" id="TIGR01910">
    <property type="entry name" value="DapE-ArgE"/>
    <property type="match status" value="1"/>
</dbReference>
<dbReference type="SUPFAM" id="SSF55031">
    <property type="entry name" value="Bacterial exopeptidase dimerisation domain"/>
    <property type="match status" value="1"/>
</dbReference>
<dbReference type="SUPFAM" id="SSF53187">
    <property type="entry name" value="Zn-dependent exopeptidases"/>
    <property type="match status" value="1"/>
</dbReference>
<comment type="cofactor">
    <cofactor evidence="2">
        <name>Zn(2+)</name>
        <dbReference type="ChEBI" id="CHEBI:29105"/>
    </cofactor>
</comment>
<dbReference type="PANTHER" id="PTHR43808">
    <property type="entry name" value="ACETYLORNITHINE DEACETYLASE"/>
    <property type="match status" value="1"/>
</dbReference>
<dbReference type="EMBL" id="CP002026">
    <property type="protein sequence ID" value="ADH91493.1"/>
    <property type="molecule type" value="Genomic_DNA"/>
</dbReference>
<evidence type="ECO:0000256" key="6">
    <source>
        <dbReference type="ARBA" id="ARBA00022833"/>
    </source>
</evidence>
<protein>
    <submittedName>
        <fullName evidence="9">Acetylornithine deacetylase or succinyl-diaminopimelate desuccinylase</fullName>
    </submittedName>
</protein>
<evidence type="ECO:0000256" key="1">
    <source>
        <dbReference type="ARBA" id="ARBA00001941"/>
    </source>
</evidence>
<evidence type="ECO:0000256" key="2">
    <source>
        <dbReference type="ARBA" id="ARBA00001947"/>
    </source>
</evidence>
<dbReference type="InterPro" id="IPR002933">
    <property type="entry name" value="Peptidase_M20"/>
</dbReference>
<dbReference type="InterPro" id="IPR010182">
    <property type="entry name" value="ArgE/DapE"/>
</dbReference>
<dbReference type="InterPro" id="IPR050072">
    <property type="entry name" value="Peptidase_M20A"/>
</dbReference>
<evidence type="ECO:0000256" key="5">
    <source>
        <dbReference type="ARBA" id="ARBA00022801"/>
    </source>
</evidence>
<dbReference type="OrthoDB" id="9809784at2"/>
<keyword evidence="5" id="KW-0378">Hydrolase</keyword>
<dbReference type="GO" id="GO:0046872">
    <property type="term" value="F:metal ion binding"/>
    <property type="evidence" value="ECO:0007669"/>
    <property type="project" value="UniProtKB-KW"/>
</dbReference>
<evidence type="ECO:0000313" key="9">
    <source>
        <dbReference type="EMBL" id="ADH91493.1"/>
    </source>
</evidence>
<dbReference type="InterPro" id="IPR011650">
    <property type="entry name" value="Peptidase_M20_dimer"/>
</dbReference>
<reference evidence="9 10" key="1">
    <citation type="journal article" date="2012" name="Stand. Genomic Sci.">
        <title>Complete genome sequence of the facultatively chemolithoautotrophic and methylotrophic alpha Proteobacterium Starkeya novella type strain (ATCC 8093(T)).</title>
        <authorList>
            <person name="Kappler U."/>
            <person name="Davenport K."/>
            <person name="Beatson S."/>
            <person name="Lucas S."/>
            <person name="Lapidus A."/>
            <person name="Copeland A."/>
            <person name="Berry K.W."/>
            <person name="Glavina Del Rio T."/>
            <person name="Hammon N."/>
            <person name="Dalin E."/>
            <person name="Tice H."/>
            <person name="Pitluck S."/>
            <person name="Richardson P."/>
            <person name="Bruce D."/>
            <person name="Goodwin L.A."/>
            <person name="Han C."/>
            <person name="Tapia R."/>
            <person name="Detter J.C."/>
            <person name="Chang Y.J."/>
            <person name="Jeffries C.D."/>
            <person name="Land M."/>
            <person name="Hauser L."/>
            <person name="Kyrpides N.C."/>
            <person name="Goker M."/>
            <person name="Ivanova N."/>
            <person name="Klenk H.P."/>
            <person name="Woyke T."/>
        </authorList>
    </citation>
    <scope>NUCLEOTIDE SEQUENCE [LARGE SCALE GENOMIC DNA]</scope>
    <source>
        <strain evidence="10">ATCC 8093 / DSM 506 / JCM 20403 / CCM 1077 / IAM 12100 / NBRC 12443 / NCIMB 10456</strain>
    </source>
</reference>
<dbReference type="Gene3D" id="3.30.70.360">
    <property type="match status" value="1"/>
</dbReference>
<dbReference type="eggNOG" id="COG0624">
    <property type="taxonomic scope" value="Bacteria"/>
</dbReference>